<evidence type="ECO:0000313" key="3">
    <source>
        <dbReference type="Proteomes" id="UP001229836"/>
    </source>
</evidence>
<sequence>MATLKELHNLRGSPDFTHWNTVKLFSIAEASLLTAGLEPCEYNHLADYELRQKLLNDKPINWQHALMLIRSLIEALCTQEIKSPLIRIERLDYNSCWSETIEQAKISLDDTGSIIANETKIHREELFKWLKKNGYFEQPQKNSTTAQQVTHQQPEPAQYNNVILLPEQPYTTPPLEALHGVINEFWINYDPDKNQPPPKQDTVASWIKANYPDVQGKELCVYIDKICRHPKVKTGGNTKLNPSNNMKDTTPKKQ</sequence>
<feature type="region of interest" description="Disordered" evidence="1">
    <location>
        <begin position="232"/>
        <end position="254"/>
    </location>
</feature>
<dbReference type="EMBL" id="CP125669">
    <property type="protein sequence ID" value="WHP05424.1"/>
    <property type="molecule type" value="Genomic_DNA"/>
</dbReference>
<keyword evidence="3" id="KW-1185">Reference proteome</keyword>
<proteinExistence type="predicted"/>
<dbReference type="RefSeq" id="WP_283266967.1">
    <property type="nucleotide sequence ID" value="NZ_CP125669.1"/>
</dbReference>
<reference evidence="2 3" key="1">
    <citation type="submission" date="2023-05" db="EMBL/GenBank/DDBJ databases">
        <title>The complete genome of Acinetobacter sp. nov KCTC 92772.</title>
        <authorList>
            <person name="Zhou G."/>
        </authorList>
    </citation>
    <scope>NUCLEOTIDE SEQUENCE [LARGE SCALE GENOMIC DNA]</scope>
    <source>
        <strain evidence="2 3">KCTC 92772</strain>
    </source>
</reference>
<feature type="compositionally biased region" description="Polar residues" evidence="1">
    <location>
        <begin position="235"/>
        <end position="248"/>
    </location>
</feature>
<name>A0ABY8S6Y6_9GAMM</name>
<evidence type="ECO:0000313" key="2">
    <source>
        <dbReference type="EMBL" id="WHP05424.1"/>
    </source>
</evidence>
<evidence type="ECO:0000256" key="1">
    <source>
        <dbReference type="SAM" id="MobiDB-lite"/>
    </source>
</evidence>
<protein>
    <submittedName>
        <fullName evidence="2">Uncharacterized protein</fullName>
    </submittedName>
</protein>
<accession>A0ABY8S6Y6</accession>
<dbReference type="Proteomes" id="UP001229836">
    <property type="component" value="Chromosome"/>
</dbReference>
<gene>
    <name evidence="2" type="ORF">QLH32_15635</name>
</gene>
<organism evidence="2 3">
    <name type="scientific">Acinetobacter corruptisaponis</name>
    <dbReference type="NCBI Taxonomy" id="3045147"/>
    <lineage>
        <taxon>Bacteria</taxon>
        <taxon>Pseudomonadati</taxon>
        <taxon>Pseudomonadota</taxon>
        <taxon>Gammaproteobacteria</taxon>
        <taxon>Moraxellales</taxon>
        <taxon>Moraxellaceae</taxon>
        <taxon>Acinetobacter</taxon>
    </lineage>
</organism>